<protein>
    <submittedName>
        <fullName evidence="1">12724_t:CDS:1</fullName>
    </submittedName>
</protein>
<dbReference type="Proteomes" id="UP000789366">
    <property type="component" value="Unassembled WGS sequence"/>
</dbReference>
<proteinExistence type="predicted"/>
<comment type="caution">
    <text evidence="1">The sequence shown here is derived from an EMBL/GenBank/DDBJ whole genome shotgun (WGS) entry which is preliminary data.</text>
</comment>
<name>A0ACA9K1E2_9GLOM</name>
<organism evidence="1 2">
    <name type="scientific">Cetraspora pellucida</name>
    <dbReference type="NCBI Taxonomy" id="1433469"/>
    <lineage>
        <taxon>Eukaryota</taxon>
        <taxon>Fungi</taxon>
        <taxon>Fungi incertae sedis</taxon>
        <taxon>Mucoromycota</taxon>
        <taxon>Glomeromycotina</taxon>
        <taxon>Glomeromycetes</taxon>
        <taxon>Diversisporales</taxon>
        <taxon>Gigasporaceae</taxon>
        <taxon>Cetraspora</taxon>
    </lineage>
</organism>
<reference evidence="1" key="1">
    <citation type="submission" date="2021-06" db="EMBL/GenBank/DDBJ databases">
        <authorList>
            <person name="Kallberg Y."/>
            <person name="Tangrot J."/>
            <person name="Rosling A."/>
        </authorList>
    </citation>
    <scope>NUCLEOTIDE SEQUENCE</scope>
    <source>
        <strain evidence="1">28 12/20/2015</strain>
    </source>
</reference>
<gene>
    <name evidence="1" type="ORF">SPELUC_LOCUS547</name>
</gene>
<evidence type="ECO:0000313" key="1">
    <source>
        <dbReference type="EMBL" id="CAG8446688.1"/>
    </source>
</evidence>
<accession>A0ACA9K1E2</accession>
<sequence length="556" mass="64073">MSDGRHSIPVLLQPSVGTASAEELSENYQKLFHEFSRDECKTKEQELRASLQQLDLLTFHNQRLTKRIENLQESSAAKSSPGWLVGSAKKELERTKVLLETTGGELTKEIERNESLHKELYEVKSLYTQHSNVFETRILELEKKAEELQNELTRSHLASEDALSTLRQEKRELDNELEQTRSELRIKKVFMEKNEYKLKGGDDTFRAEMIVLRDTLSINPENSFEPQTDKFNELQDRIDNESNELIASFRQLQLNAKDYLKSLEVKSESSYDLGFKVKNASKVWQQNLQTLAVKLASAQSRILDLTAEKEKLVKVNEHDSNRAATLETEIARLKEELNRHKEHTLNPNGSMHPPKTGDGVENCTAPQDDDEEEEFVYPVNPEKKESPEHSSQLNENTLHPTTIMTPQTRFVSDTDSSTSSNGNVGTHALERDIGRSSKNEEDAIRATLIKKHYESRISQLTEQLQLANRKSVQLHTSLKVIQEKLVDSENQKLRSEQENVKLQNELSRLREKLNEDRANHDKQVKEMEGWTEQRQNKIRELNDQLSRYEAGTSRNE</sequence>
<evidence type="ECO:0000313" key="2">
    <source>
        <dbReference type="Proteomes" id="UP000789366"/>
    </source>
</evidence>
<dbReference type="EMBL" id="CAJVPW010000210">
    <property type="protein sequence ID" value="CAG8446688.1"/>
    <property type="molecule type" value="Genomic_DNA"/>
</dbReference>
<keyword evidence="2" id="KW-1185">Reference proteome</keyword>